<evidence type="ECO:0000259" key="2">
    <source>
        <dbReference type="PROSITE" id="PS50104"/>
    </source>
</evidence>
<dbReference type="SUPFAM" id="SSF56436">
    <property type="entry name" value="C-type lectin-like"/>
    <property type="match status" value="1"/>
</dbReference>
<sequence>MATDNPSASRIFISYRRSDSELAASRLADDLRRHFTREQVFQDFASIDPGNDFVEAVERGLDSCAAVLVVIGPNWLDALDHRGRRRLDLADDWVRHEVAQSLRRPGVRVFPVLVESAKMPAAEDLPDELQPLTRRQAFPVTNRHWPKDVAELIEHLQRKPGAGGESASTSGGVSEVQKPSGAWKLLAAIGVVLVIVLGVFFGQGDRSELPLPYTAPPPEVQIPVKKAKVPAVTTPVLPAPPAKATTPANKPREFFHDCEQCPEMVVLPAGSFMMGSPMAEARRSVNEGPPHKVTIARPFAVGQNEVTFAEWDACVAAGACQPRPGDEGWGRGRRPVIHVNWDDAQAYASWLAKKTGKGYRLLSEAEWEYAARAKTETAYPWGDERGSNHANFASSHSQWSGDKTAPVGSFDANDFGLYDMIGNVYEWVQDCWNGNYAGAPVDGSAWLNGDCGRRVIRGGSWYSEAGHARAAYRSGVDLGQGVPTRLSSKLGFRLAKTL</sequence>
<dbReference type="PANTHER" id="PTHR23150:SF35">
    <property type="entry name" value="BLL6746 PROTEIN"/>
    <property type="match status" value="1"/>
</dbReference>
<name>A0A935TAI9_9PROT</name>
<dbReference type="SUPFAM" id="SSF52200">
    <property type="entry name" value="Toll/Interleukin receptor TIR domain"/>
    <property type="match status" value="1"/>
</dbReference>
<accession>A0A935TAI9</accession>
<dbReference type="InterPro" id="IPR042095">
    <property type="entry name" value="SUMF_sf"/>
</dbReference>
<dbReference type="GO" id="GO:0120147">
    <property type="term" value="F:formylglycine-generating oxidase activity"/>
    <property type="evidence" value="ECO:0007669"/>
    <property type="project" value="TreeGrafter"/>
</dbReference>
<feature type="transmembrane region" description="Helical" evidence="1">
    <location>
        <begin position="185"/>
        <end position="202"/>
    </location>
</feature>
<evidence type="ECO:0000313" key="3">
    <source>
        <dbReference type="EMBL" id="MBK7956048.1"/>
    </source>
</evidence>
<gene>
    <name evidence="3" type="ORF">IPK02_20045</name>
</gene>
<dbReference type="EMBL" id="JADJOT010000011">
    <property type="protein sequence ID" value="MBK7956048.1"/>
    <property type="molecule type" value="Genomic_DNA"/>
</dbReference>
<dbReference type="InterPro" id="IPR016187">
    <property type="entry name" value="CTDL_fold"/>
</dbReference>
<dbReference type="Pfam" id="PF03781">
    <property type="entry name" value="FGE-sulfatase"/>
    <property type="match status" value="1"/>
</dbReference>
<dbReference type="InterPro" id="IPR005532">
    <property type="entry name" value="SUMF_dom"/>
</dbReference>
<dbReference type="AlphaFoldDB" id="A0A935TAI9"/>
<keyword evidence="1" id="KW-0812">Transmembrane</keyword>
<keyword evidence="1" id="KW-1133">Transmembrane helix</keyword>
<evidence type="ECO:0000256" key="1">
    <source>
        <dbReference type="SAM" id="Phobius"/>
    </source>
</evidence>
<keyword evidence="1" id="KW-0472">Membrane</keyword>
<proteinExistence type="predicted"/>
<dbReference type="Gene3D" id="3.40.50.10140">
    <property type="entry name" value="Toll/interleukin-1 receptor homology (TIR) domain"/>
    <property type="match status" value="1"/>
</dbReference>
<protein>
    <submittedName>
        <fullName evidence="3">SUMF1/EgtB/PvdO family nonheme iron enzyme</fullName>
    </submittedName>
</protein>
<dbReference type="GO" id="GO:0007165">
    <property type="term" value="P:signal transduction"/>
    <property type="evidence" value="ECO:0007669"/>
    <property type="project" value="InterPro"/>
</dbReference>
<dbReference type="Proteomes" id="UP000706151">
    <property type="component" value="Unassembled WGS sequence"/>
</dbReference>
<evidence type="ECO:0000313" key="4">
    <source>
        <dbReference type="Proteomes" id="UP000706151"/>
    </source>
</evidence>
<dbReference type="InterPro" id="IPR000157">
    <property type="entry name" value="TIR_dom"/>
</dbReference>
<dbReference type="Pfam" id="PF13676">
    <property type="entry name" value="TIR_2"/>
    <property type="match status" value="1"/>
</dbReference>
<dbReference type="InterPro" id="IPR035897">
    <property type="entry name" value="Toll_tir_struct_dom_sf"/>
</dbReference>
<comment type="caution">
    <text evidence="3">The sequence shown here is derived from an EMBL/GenBank/DDBJ whole genome shotgun (WGS) entry which is preliminary data.</text>
</comment>
<dbReference type="PANTHER" id="PTHR23150">
    <property type="entry name" value="SULFATASE MODIFYING FACTOR 1, 2"/>
    <property type="match status" value="1"/>
</dbReference>
<reference evidence="3 4" key="1">
    <citation type="submission" date="2020-10" db="EMBL/GenBank/DDBJ databases">
        <title>Connecting structure to function with the recovery of over 1000 high-quality activated sludge metagenome-assembled genomes encoding full-length rRNA genes using long-read sequencing.</title>
        <authorList>
            <person name="Singleton C.M."/>
            <person name="Petriglieri F."/>
            <person name="Kristensen J.M."/>
            <person name="Kirkegaard R.H."/>
            <person name="Michaelsen T.Y."/>
            <person name="Andersen M.H."/>
            <person name="Karst S.M."/>
            <person name="Dueholm M.S."/>
            <person name="Nielsen P.H."/>
            <person name="Albertsen M."/>
        </authorList>
    </citation>
    <scope>NUCLEOTIDE SEQUENCE [LARGE SCALE GENOMIC DNA]</scope>
    <source>
        <strain evidence="3">Fred_18-Q3-R57-64_BAT3C.720</strain>
    </source>
</reference>
<dbReference type="InterPro" id="IPR051043">
    <property type="entry name" value="Sulfatase_Mod_Factor_Kinase"/>
</dbReference>
<feature type="domain" description="TIR" evidence="2">
    <location>
        <begin position="7"/>
        <end position="156"/>
    </location>
</feature>
<dbReference type="PROSITE" id="PS50104">
    <property type="entry name" value="TIR"/>
    <property type="match status" value="1"/>
</dbReference>
<organism evidence="3 4">
    <name type="scientific">Candidatus Accumulibacter affinis</name>
    <dbReference type="NCBI Taxonomy" id="2954384"/>
    <lineage>
        <taxon>Bacteria</taxon>
        <taxon>Pseudomonadati</taxon>
        <taxon>Pseudomonadota</taxon>
        <taxon>Betaproteobacteria</taxon>
        <taxon>Candidatus Accumulibacter</taxon>
    </lineage>
</organism>
<dbReference type="Gene3D" id="3.90.1580.10">
    <property type="entry name" value="paralog of FGE (formylglycine-generating enzyme)"/>
    <property type="match status" value="1"/>
</dbReference>